<sequence>MIVHLSKWAFKKGEKTRVNWEESISPQLEKTAFGRLNRSMYRMKISILSLFKEKYKLIQVELNKPYKDLFEEKLIDLMVEKRYVQEIREEINQILFYKEVTEYQRFNFEDSIQKSQRLQFFEIKETLSEVANKNLLRIVQKMYMQNMLMREEREIWKNILENNELLDSLGNDTGVDLVIQHETEQQRVIENEDKPVEIVTRTINTAETKRF</sequence>
<gene>
    <name evidence="1" type="ORF">CON36_32755</name>
</gene>
<accession>A0A9X6ST33</accession>
<dbReference type="Proteomes" id="UP000219922">
    <property type="component" value="Unassembled WGS sequence"/>
</dbReference>
<protein>
    <submittedName>
        <fullName evidence="1">Uncharacterized protein</fullName>
    </submittedName>
</protein>
<evidence type="ECO:0000313" key="1">
    <source>
        <dbReference type="EMBL" id="PDZ94646.1"/>
    </source>
</evidence>
<dbReference type="EMBL" id="NVMX01000149">
    <property type="protein sequence ID" value="PDZ94646.1"/>
    <property type="molecule type" value="Genomic_DNA"/>
</dbReference>
<reference evidence="1 2" key="1">
    <citation type="submission" date="2017-09" db="EMBL/GenBank/DDBJ databases">
        <title>Large-scale bioinformatics analysis of Bacillus genomes uncovers conserved roles of natural products in bacterial physiology.</title>
        <authorList>
            <consortium name="Agbiome Team Llc"/>
            <person name="Bleich R.M."/>
            <person name="Grubbs K.J."/>
            <person name="Santa Maria K.C."/>
            <person name="Allen S.E."/>
            <person name="Farag S."/>
            <person name="Shank E.A."/>
            <person name="Bowers A."/>
        </authorList>
    </citation>
    <scope>NUCLEOTIDE SEQUENCE [LARGE SCALE GENOMIC DNA]</scope>
    <source>
        <strain evidence="1 2">AFS092789</strain>
    </source>
</reference>
<evidence type="ECO:0000313" key="2">
    <source>
        <dbReference type="Proteomes" id="UP000219922"/>
    </source>
</evidence>
<proteinExistence type="predicted"/>
<dbReference type="AlphaFoldDB" id="A0A9X6ST33"/>
<name>A0A9X6ST33_BACCE</name>
<comment type="caution">
    <text evidence="1">The sequence shown here is derived from an EMBL/GenBank/DDBJ whole genome shotgun (WGS) entry which is preliminary data.</text>
</comment>
<organism evidence="1 2">
    <name type="scientific">Bacillus cereus</name>
    <dbReference type="NCBI Taxonomy" id="1396"/>
    <lineage>
        <taxon>Bacteria</taxon>
        <taxon>Bacillati</taxon>
        <taxon>Bacillota</taxon>
        <taxon>Bacilli</taxon>
        <taxon>Bacillales</taxon>
        <taxon>Bacillaceae</taxon>
        <taxon>Bacillus</taxon>
        <taxon>Bacillus cereus group</taxon>
    </lineage>
</organism>